<feature type="compositionally biased region" description="Polar residues" evidence="1">
    <location>
        <begin position="223"/>
        <end position="244"/>
    </location>
</feature>
<dbReference type="Proteomes" id="UP000188603">
    <property type="component" value="Chromosome"/>
</dbReference>
<dbReference type="RefSeq" id="WP_077719461.1">
    <property type="nucleotide sequence ID" value="NZ_CP019699.1"/>
</dbReference>
<accession>A0A1U9K6B2</accession>
<sequence>MFAQLVQAFLRVGEGRFSEHPLTYTPGQIVIGEVVRTLSDREVVVKIHNQTFRAVTEVPLKAQTHHWFQVQSDPDHLVLKVVTDRNTAKPIVPPTVPALLKSWGLTVTRQRVEAANFLIRHDLPLTRQSLEQLATVWLRLGQSAETERAVLLSLAKRLPLNVPIVSAIHQFTSGPPLSSQLSKLKQRLQQWVETGSTLESSTKAEVASALKQIEAVIRFNTHRSAQGSANSTATALPQGGTHSVVTAPHTYAPDGETAKTTYGLRPGQASPDALHVPRSAPSHPTAQGRTSTGGIPDWPSESAAGSQSDPLVTVPFIQKWFKTIGVDREWNVFRLIRSVPDRPSHSALAGETSVSSLKESLMRLLQLPIPPTRGRWPKTPSSTSRGSNCYSARLTTQTGSTCSCIFRFMLPKVAMLLFTCGLVARQRGNWIKITAG</sequence>
<gene>
    <name evidence="2" type="ORF">B0W44_07150</name>
</gene>
<evidence type="ECO:0000313" key="3">
    <source>
        <dbReference type="Proteomes" id="UP000188603"/>
    </source>
</evidence>
<dbReference type="AlphaFoldDB" id="A0A1U9K6B2"/>
<organism evidence="2 3">
    <name type="scientific">Novibacillus thermophilus</name>
    <dbReference type="NCBI Taxonomy" id="1471761"/>
    <lineage>
        <taxon>Bacteria</taxon>
        <taxon>Bacillati</taxon>
        <taxon>Bacillota</taxon>
        <taxon>Bacilli</taxon>
        <taxon>Bacillales</taxon>
        <taxon>Thermoactinomycetaceae</taxon>
        <taxon>Novibacillus</taxon>
    </lineage>
</organism>
<reference evidence="2 3" key="1">
    <citation type="journal article" date="2015" name="Int. J. Syst. Evol. Microbiol.">
        <title>Novibacillus thermophilus gen. nov., sp. nov., a Gram-staining-negative and moderately thermophilic member of the family Thermoactinomycetaceae.</title>
        <authorList>
            <person name="Yang G."/>
            <person name="Chen J."/>
            <person name="Zhou S."/>
        </authorList>
    </citation>
    <scope>NUCLEOTIDE SEQUENCE [LARGE SCALE GENOMIC DNA]</scope>
    <source>
        <strain evidence="2 3">SG-1</strain>
    </source>
</reference>
<feature type="compositionally biased region" description="Polar residues" evidence="1">
    <location>
        <begin position="282"/>
        <end position="293"/>
    </location>
</feature>
<proteinExistence type="predicted"/>
<protein>
    <submittedName>
        <fullName evidence="2">Uncharacterized protein</fullName>
    </submittedName>
</protein>
<evidence type="ECO:0000313" key="2">
    <source>
        <dbReference type="EMBL" id="AQS55595.1"/>
    </source>
</evidence>
<name>A0A1U9K6B2_9BACL</name>
<dbReference type="STRING" id="1471761.B0W44_07150"/>
<evidence type="ECO:0000256" key="1">
    <source>
        <dbReference type="SAM" id="MobiDB-lite"/>
    </source>
</evidence>
<dbReference type="EMBL" id="CP019699">
    <property type="protein sequence ID" value="AQS55595.1"/>
    <property type="molecule type" value="Genomic_DNA"/>
</dbReference>
<keyword evidence="3" id="KW-1185">Reference proteome</keyword>
<dbReference type="KEGG" id="ntr:B0W44_07150"/>
<feature type="region of interest" description="Disordered" evidence="1">
    <location>
        <begin position="223"/>
        <end position="308"/>
    </location>
</feature>
<dbReference type="OrthoDB" id="2351076at2"/>